<evidence type="ECO:0000256" key="1">
    <source>
        <dbReference type="SAM" id="MobiDB-lite"/>
    </source>
</evidence>
<evidence type="ECO:0000313" key="3">
    <source>
        <dbReference type="EMBL" id="CCP24512.1"/>
    </source>
</evidence>
<feature type="compositionally biased region" description="Polar residues" evidence="1">
    <location>
        <begin position="35"/>
        <end position="54"/>
    </location>
</feature>
<dbReference type="EMBL" id="HF559394">
    <property type="protein sequence ID" value="CCP24512.1"/>
    <property type="molecule type" value="Genomic_DNA"/>
</dbReference>
<dbReference type="HOGENOM" id="CLU_656913_0_0_14"/>
<dbReference type="PROSITE" id="PS51257">
    <property type="entry name" value="PROKAR_LIPOPROTEIN"/>
    <property type="match status" value="1"/>
</dbReference>
<accession>L0RWL3</accession>
<feature type="compositionally biased region" description="Low complexity" evidence="1">
    <location>
        <begin position="74"/>
        <end position="91"/>
    </location>
</feature>
<keyword evidence="2" id="KW-0732">Signal</keyword>
<dbReference type="KEGG" id="mcy:MCYN_0780"/>
<proteinExistence type="predicted"/>
<keyword evidence="4" id="KW-1185">Reference proteome</keyword>
<dbReference type="GeneID" id="74932320"/>
<protein>
    <recommendedName>
        <fullName evidence="5">Lipoprotein</fullName>
    </recommendedName>
</protein>
<evidence type="ECO:0000313" key="4">
    <source>
        <dbReference type="Proteomes" id="UP000010466"/>
    </source>
</evidence>
<evidence type="ECO:0008006" key="5">
    <source>
        <dbReference type="Google" id="ProtNLM"/>
    </source>
</evidence>
<dbReference type="Proteomes" id="UP000010466">
    <property type="component" value="Chromosome"/>
</dbReference>
<feature type="signal peptide" evidence="2">
    <location>
        <begin position="1"/>
        <end position="28"/>
    </location>
</feature>
<name>L0RWL3_MYCC1</name>
<feature type="chain" id="PRO_5003947366" description="Lipoprotein" evidence="2">
    <location>
        <begin position="29"/>
        <end position="418"/>
    </location>
</feature>
<reference evidence="4" key="1">
    <citation type="journal article" date="2013" name="Genome Announc.">
        <title>Complete genome sequence of Mycoplasma cynos strain C142.</title>
        <authorList>
            <person name="Walker C.A."/>
            <person name="Mannering S.A."/>
            <person name="Shields S."/>
            <person name="Blake D.P."/>
            <person name="Brownlie J."/>
        </authorList>
    </citation>
    <scope>NUCLEOTIDE SEQUENCE [LARGE SCALE GENOMIC DNA]</scope>
    <source>
        <strain evidence="4">C142</strain>
    </source>
</reference>
<feature type="compositionally biased region" description="Low complexity" evidence="1">
    <location>
        <begin position="115"/>
        <end position="127"/>
    </location>
</feature>
<evidence type="ECO:0000256" key="2">
    <source>
        <dbReference type="SAM" id="SignalP"/>
    </source>
</evidence>
<organism evidence="3 4">
    <name type="scientific">Mycoplasmopsis cynos (strain C142)</name>
    <name type="common">Mycoplasma cynos</name>
    <dbReference type="NCBI Taxonomy" id="1246955"/>
    <lineage>
        <taxon>Bacteria</taxon>
        <taxon>Bacillati</taxon>
        <taxon>Mycoplasmatota</taxon>
        <taxon>Mycoplasmoidales</taxon>
        <taxon>Metamycoplasmataceae</taxon>
        <taxon>Mycoplasmopsis</taxon>
    </lineage>
</organism>
<dbReference type="AlphaFoldDB" id="L0RWL3"/>
<sequence length="418" mass="46739">MSKYKKIFSGLGLLSISTLIGASVVACANKKPKASDSSAEAIDQNNNQGNSTTPKDGENTPGNPTPETPKTPEKTPQQGDGSSNENSGNTNETDKKDKPGEGMKKEPEKDKKNEGGTQNNNGENSNEMTPKVTVEAKSMELTKFVDEKFKYPANIDSSNETKTYLKSKVTEIKDKKDATDEEKLKQLDELEKTFIEYSSKIEKYSKILEKGFELDANFPKDNKNGLNNRLSKLFSNDTEKKFTEEELIWQIYETIRPKGFEAKVNKYAIISQEERNKFITDSGITKIAADKKTTHGLNVDQLQEKINKMAETVILVAKKAADLNADKIMYKDDMKSEKPTELIKKIKSFTMKATTITEVDDIIAKIKDVVTKVKDIIKNANGKETEFKKKIDGLEADSLDQVKTQLDKIKAELTKEMS</sequence>
<feature type="region of interest" description="Disordered" evidence="1">
    <location>
        <begin position="29"/>
        <end position="134"/>
    </location>
</feature>
<dbReference type="PATRIC" id="fig|1246955.3.peg.703"/>
<feature type="compositionally biased region" description="Basic and acidic residues" evidence="1">
    <location>
        <begin position="92"/>
        <end position="114"/>
    </location>
</feature>
<gene>
    <name evidence="3" type="primary">MCYN0780</name>
    <name evidence="3" type="ordered locus">MCYN_0780</name>
</gene>
<dbReference type="RefSeq" id="WP_015287633.1">
    <property type="nucleotide sequence ID" value="NC_019949.1"/>
</dbReference>